<dbReference type="InterPro" id="IPR019276">
    <property type="entry name" value="DUF2303"/>
</dbReference>
<proteinExistence type="predicted"/>
<reference evidence="1 2" key="1">
    <citation type="journal article" date="2018" name="Sci. Rep.">
        <title>Extensive genomic diversity among Mycobacterium marinum strains revealed by whole genome sequencing.</title>
        <authorList>
            <person name="Das S."/>
            <person name="Pettersson B.M."/>
            <person name="Behra P.R."/>
            <person name="Mallick A."/>
            <person name="Cheramie M."/>
            <person name="Ramesh M."/>
            <person name="Shirreff L."/>
            <person name="DuCote T."/>
            <person name="Dasgupta S."/>
            <person name="Ennis D.G."/>
            <person name="Kirsebom L.A."/>
        </authorList>
    </citation>
    <scope>NUCLEOTIDE SEQUENCE [LARGE SCALE GENOMIC DNA]</scope>
    <source>
        <strain evidence="1 2">Davis1</strain>
    </source>
</reference>
<dbReference type="RefSeq" id="WP_117432311.1">
    <property type="nucleotide sequence ID" value="NZ_PEDF01000080.1"/>
</dbReference>
<sequence>MAELAPINATIEHALAGGSVVNTPHPADIVDSDLPHRKYAIAVTEQNGLQVRELETDPQQITKHPYRVRGERTVTDLDSFLAELARRPLGPSGTLWGNAQRGALTAIYNDHYYEPAEDEDGVFAKDIAGWRDDKLNLTLTKDEDWAAWHSISNKYFGQQEFGDHIEALLHTVISPDQADLLEVIDSIRASTSGEFESGIERANGGQKLTYKQEHTVRAGRSGQLEVPQTITLELRPWEGHPDVYPVEAYFRVRIREGSLALAVKLKPTRQIVRAAWNTLTLAVIEATSKPVYAVA</sequence>
<organism evidence="1 2">
    <name type="scientific">Mycobacterium marinum</name>
    <dbReference type="NCBI Taxonomy" id="1781"/>
    <lineage>
        <taxon>Bacteria</taxon>
        <taxon>Bacillati</taxon>
        <taxon>Actinomycetota</taxon>
        <taxon>Actinomycetes</taxon>
        <taxon>Mycobacteriales</taxon>
        <taxon>Mycobacteriaceae</taxon>
        <taxon>Mycobacterium</taxon>
        <taxon>Mycobacterium ulcerans group</taxon>
    </lineage>
</organism>
<evidence type="ECO:0008006" key="3">
    <source>
        <dbReference type="Google" id="ProtNLM"/>
    </source>
</evidence>
<dbReference type="EMBL" id="PEDF01000080">
    <property type="protein sequence ID" value="RFZ41366.1"/>
    <property type="molecule type" value="Genomic_DNA"/>
</dbReference>
<dbReference type="Proteomes" id="UP000257451">
    <property type="component" value="Unassembled WGS sequence"/>
</dbReference>
<name>A0A3E2MW44_MYCMR</name>
<protein>
    <recommendedName>
        <fullName evidence="3">DUF2303 family protein</fullName>
    </recommendedName>
</protein>
<accession>A0A3E2MW44</accession>
<dbReference type="Pfam" id="PF10065">
    <property type="entry name" value="DUF2303"/>
    <property type="match status" value="1"/>
</dbReference>
<dbReference type="AlphaFoldDB" id="A0A3E2MW44"/>
<evidence type="ECO:0000313" key="1">
    <source>
        <dbReference type="EMBL" id="RFZ41366.1"/>
    </source>
</evidence>
<comment type="caution">
    <text evidence="1">The sequence shown here is derived from an EMBL/GenBank/DDBJ whole genome shotgun (WGS) entry which is preliminary data.</text>
</comment>
<gene>
    <name evidence="1" type="ORF">DAVIS_02635</name>
</gene>
<evidence type="ECO:0000313" key="2">
    <source>
        <dbReference type="Proteomes" id="UP000257451"/>
    </source>
</evidence>